<keyword evidence="2" id="KW-0328">Glycosyltransferase</keyword>
<dbReference type="InterPro" id="IPR002213">
    <property type="entry name" value="UDP_glucos_trans"/>
</dbReference>
<gene>
    <name evidence="4" type="ORF">RchiOBHm_Chr2g0166671</name>
</gene>
<accession>A0A2P6S449</accession>
<proteinExistence type="inferred from homology"/>
<dbReference type="AlphaFoldDB" id="A0A2P6S449"/>
<comment type="similarity">
    <text evidence="1">Belongs to the UDP-glycosyltransferase family.</text>
</comment>
<dbReference type="Gene3D" id="3.40.50.2000">
    <property type="entry name" value="Glycogen Phosphorylase B"/>
    <property type="match status" value="2"/>
</dbReference>
<protein>
    <submittedName>
        <fullName evidence="4">Putative UDP-glucuronosyl/UDP-glucosyltransferase</fullName>
    </submittedName>
</protein>
<dbReference type="FunFam" id="3.40.50.2000:FF:000056">
    <property type="entry name" value="Glycosyltransferase"/>
    <property type="match status" value="1"/>
</dbReference>
<dbReference type="SUPFAM" id="SSF53756">
    <property type="entry name" value="UDP-Glycosyltransferase/glycogen phosphorylase"/>
    <property type="match status" value="1"/>
</dbReference>
<organism evidence="4 5">
    <name type="scientific">Rosa chinensis</name>
    <name type="common">China rose</name>
    <dbReference type="NCBI Taxonomy" id="74649"/>
    <lineage>
        <taxon>Eukaryota</taxon>
        <taxon>Viridiplantae</taxon>
        <taxon>Streptophyta</taxon>
        <taxon>Embryophyta</taxon>
        <taxon>Tracheophyta</taxon>
        <taxon>Spermatophyta</taxon>
        <taxon>Magnoliopsida</taxon>
        <taxon>eudicotyledons</taxon>
        <taxon>Gunneridae</taxon>
        <taxon>Pentapetalae</taxon>
        <taxon>rosids</taxon>
        <taxon>fabids</taxon>
        <taxon>Rosales</taxon>
        <taxon>Rosaceae</taxon>
        <taxon>Rosoideae</taxon>
        <taxon>Rosoideae incertae sedis</taxon>
        <taxon>Rosa</taxon>
    </lineage>
</organism>
<keyword evidence="5" id="KW-1185">Reference proteome</keyword>
<evidence type="ECO:0000313" key="5">
    <source>
        <dbReference type="Proteomes" id="UP000238479"/>
    </source>
</evidence>
<dbReference type="Pfam" id="PF00201">
    <property type="entry name" value="UDPGT"/>
    <property type="match status" value="1"/>
</dbReference>
<dbReference type="InterPro" id="IPR050481">
    <property type="entry name" value="UDP-glycosyltransf_plant"/>
</dbReference>
<evidence type="ECO:0000256" key="2">
    <source>
        <dbReference type="ARBA" id="ARBA00022676"/>
    </source>
</evidence>
<comment type="caution">
    <text evidence="4">The sequence shown here is derived from an EMBL/GenBank/DDBJ whole genome shotgun (WGS) entry which is preliminary data.</text>
</comment>
<dbReference type="Proteomes" id="UP000238479">
    <property type="component" value="Chromosome 2"/>
</dbReference>
<reference evidence="4 5" key="1">
    <citation type="journal article" date="2018" name="Nat. Genet.">
        <title>The Rosa genome provides new insights in the design of modern roses.</title>
        <authorList>
            <person name="Bendahmane M."/>
        </authorList>
    </citation>
    <scope>NUCLEOTIDE SEQUENCE [LARGE SCALE GENOMIC DNA]</scope>
    <source>
        <strain evidence="5">cv. Old Blush</strain>
    </source>
</reference>
<evidence type="ECO:0000313" key="4">
    <source>
        <dbReference type="EMBL" id="PRQ53454.1"/>
    </source>
</evidence>
<sequence length="471" mass="52039">MSDLTDSQALPLLPHIALFPCAGMGHLTPFLRLASMLSSSQNCLVTLITASPAVSAAESTHISLFLSQHPKVNHLEFQLIPSNPTTTTMDDPFFLQWQSTNRSLHLLYPSLASSSPPLSAIFSDFVVASSMGTIAAQLNIPNYIFSPTSCKFFSLAAYLPTLLSNTSDISSLTQVNIQGLTPLPMTSIPPPFRNQNHIFTSLILQNSRALSSAKGILMNTFHDFESDTLAAINDGRALTNINLPPILPIGPLQAFELKNDQDKYYLSWLDNQPKQSVVYVSFGSRTTMSNSQIRELSKGLETSGYRFLWVLKTSKVDKDDIQEVKDMVGESFLERTKNKGIVLKAWVSQQEILEHPAIGGFVNHCGWNSVMEAAQEGIPVLAWPQHSDQSVNAEIVEKAGLGIWERKWGWGLEGLVSGEEIGNKIVELMENQKVREFSRNVGEKARKASGIDGKSEKVVMEIMESLMQKRN</sequence>
<dbReference type="EMBL" id="PDCK01000040">
    <property type="protein sequence ID" value="PRQ53454.1"/>
    <property type="molecule type" value="Genomic_DNA"/>
</dbReference>
<dbReference type="CDD" id="cd03784">
    <property type="entry name" value="GT1_Gtf-like"/>
    <property type="match status" value="1"/>
</dbReference>
<name>A0A2P6S449_ROSCH</name>
<keyword evidence="3 4" id="KW-0808">Transferase</keyword>
<dbReference type="Gramene" id="PRQ53454">
    <property type="protein sequence ID" value="PRQ53454"/>
    <property type="gene ID" value="RchiOBHm_Chr2g0166671"/>
</dbReference>
<dbReference type="PANTHER" id="PTHR48048">
    <property type="entry name" value="GLYCOSYLTRANSFERASE"/>
    <property type="match status" value="1"/>
</dbReference>
<dbReference type="OrthoDB" id="1159181at2759"/>
<dbReference type="PANTHER" id="PTHR48048:SF76">
    <property type="entry name" value="UDP-GLYCOSYLTRANSFERASE 708D1-LIKE"/>
    <property type="match status" value="1"/>
</dbReference>
<evidence type="ECO:0000256" key="1">
    <source>
        <dbReference type="ARBA" id="ARBA00009995"/>
    </source>
</evidence>
<dbReference type="OMA" id="WLEACGH"/>
<evidence type="ECO:0000256" key="3">
    <source>
        <dbReference type="ARBA" id="ARBA00022679"/>
    </source>
</evidence>
<dbReference type="GO" id="GO:0035251">
    <property type="term" value="F:UDP-glucosyltransferase activity"/>
    <property type="evidence" value="ECO:0007669"/>
    <property type="project" value="InterPro"/>
</dbReference>